<evidence type="ECO:0000259" key="7">
    <source>
        <dbReference type="Pfam" id="PF01266"/>
    </source>
</evidence>
<dbReference type="Proteomes" id="UP000696573">
    <property type="component" value="Unassembled WGS sequence"/>
</dbReference>
<protein>
    <recommendedName>
        <fullName evidence="7">FAD dependent oxidoreductase domain-containing protein</fullName>
    </recommendedName>
</protein>
<keyword evidence="3" id="KW-0285">Flavoprotein</keyword>
<gene>
    <name evidence="8" type="ORF">CRHIZ90672A_00004431</name>
</gene>
<dbReference type="InterPro" id="IPR006076">
    <property type="entry name" value="FAD-dep_OxRdtase"/>
</dbReference>
<dbReference type="GO" id="GO:0019478">
    <property type="term" value="P:D-amino acid catabolic process"/>
    <property type="evidence" value="ECO:0007669"/>
    <property type="project" value="TreeGrafter"/>
</dbReference>
<dbReference type="OrthoDB" id="2015447at2759"/>
<dbReference type="AlphaFoldDB" id="A0A9N9YJT1"/>
<evidence type="ECO:0000256" key="4">
    <source>
        <dbReference type="ARBA" id="ARBA00022827"/>
    </source>
</evidence>
<keyword evidence="5" id="KW-0560">Oxidoreductase</keyword>
<evidence type="ECO:0000256" key="5">
    <source>
        <dbReference type="ARBA" id="ARBA00023002"/>
    </source>
</evidence>
<sequence>MYVVLGAGVVGLTTALELKRQYPSCDILFLARDLPGDSAPTYASARAGRNWISSATDNGPQEEWDRELAMTHPECGIEAMDLLSVFEDSIENVNLLNQQDLYLPKEELPQGTKFGFEVSTFVINLQKYLPWLQAEATRLDIEVRRAIIDDLSEIPGRFPTASANFNCTGLGSLTLKGVEDHDGQVYLVEAPPSGISKMYFRSSQRLGSHSTHVFPRGKDGGVILGGCRLNGDSNEQFDPVIGQGTKERCCALVPELGRPEDLRIIKQGVGFRPSRKNGARIELERKYGAKVIHNYGPGGSGYQASWGMAKAAADLLRLSGRL</sequence>
<reference evidence="8" key="1">
    <citation type="submission" date="2021-10" db="EMBL/GenBank/DDBJ databases">
        <authorList>
            <person name="Piombo E."/>
        </authorList>
    </citation>
    <scope>NUCLEOTIDE SEQUENCE</scope>
</reference>
<accession>A0A9N9YJT1</accession>
<evidence type="ECO:0000256" key="2">
    <source>
        <dbReference type="ARBA" id="ARBA00006730"/>
    </source>
</evidence>
<dbReference type="InterPro" id="IPR006181">
    <property type="entry name" value="D-amino_acid_oxidase_CS"/>
</dbReference>
<comment type="similarity">
    <text evidence="2">Belongs to the DAMOX/DASOX family.</text>
</comment>
<name>A0A9N9YJT1_9HYPO</name>
<proteinExistence type="inferred from homology"/>
<keyword evidence="9" id="KW-1185">Reference proteome</keyword>
<feature type="binding site" evidence="6">
    <location>
        <position position="168"/>
    </location>
    <ligand>
        <name>FAD</name>
        <dbReference type="ChEBI" id="CHEBI:57692"/>
    </ligand>
</feature>
<evidence type="ECO:0000256" key="1">
    <source>
        <dbReference type="ARBA" id="ARBA00001974"/>
    </source>
</evidence>
<dbReference type="GO" id="GO:0005737">
    <property type="term" value="C:cytoplasm"/>
    <property type="evidence" value="ECO:0007669"/>
    <property type="project" value="TreeGrafter"/>
</dbReference>
<feature type="domain" description="FAD dependent oxidoreductase" evidence="7">
    <location>
        <begin position="2"/>
        <end position="315"/>
    </location>
</feature>
<dbReference type="GO" id="GO:0071949">
    <property type="term" value="F:FAD binding"/>
    <property type="evidence" value="ECO:0007669"/>
    <property type="project" value="InterPro"/>
</dbReference>
<dbReference type="InterPro" id="IPR023209">
    <property type="entry name" value="DAO"/>
</dbReference>
<dbReference type="GO" id="GO:0003884">
    <property type="term" value="F:D-amino-acid oxidase activity"/>
    <property type="evidence" value="ECO:0007669"/>
    <property type="project" value="InterPro"/>
</dbReference>
<dbReference type="EMBL" id="CABFNQ020000645">
    <property type="protein sequence ID" value="CAH0020620.1"/>
    <property type="molecule type" value="Genomic_DNA"/>
</dbReference>
<evidence type="ECO:0000256" key="6">
    <source>
        <dbReference type="PIRSR" id="PIRSR000189-1"/>
    </source>
</evidence>
<dbReference type="Gene3D" id="3.30.9.10">
    <property type="entry name" value="D-Amino Acid Oxidase, subunit A, domain 2"/>
    <property type="match status" value="1"/>
</dbReference>
<dbReference type="PANTHER" id="PTHR11530:SF16">
    <property type="entry name" value="D-AMINO ACID OXIDASE (AFU_ORTHOLOGUE AFUA_5G11290)"/>
    <property type="match status" value="1"/>
</dbReference>
<evidence type="ECO:0000313" key="9">
    <source>
        <dbReference type="Proteomes" id="UP000696573"/>
    </source>
</evidence>
<dbReference type="SUPFAM" id="SSF51971">
    <property type="entry name" value="Nucleotide-binding domain"/>
    <property type="match status" value="1"/>
</dbReference>
<dbReference type="SUPFAM" id="SSF54373">
    <property type="entry name" value="FAD-linked reductases, C-terminal domain"/>
    <property type="match status" value="1"/>
</dbReference>
<dbReference type="PIRSF" id="PIRSF000189">
    <property type="entry name" value="D-aa_oxidase"/>
    <property type="match status" value="1"/>
</dbReference>
<dbReference type="Pfam" id="PF01266">
    <property type="entry name" value="DAO"/>
    <property type="match status" value="1"/>
</dbReference>
<dbReference type="Gene3D" id="3.40.50.720">
    <property type="entry name" value="NAD(P)-binding Rossmann-like Domain"/>
    <property type="match status" value="1"/>
</dbReference>
<organism evidence="8 9">
    <name type="scientific">Clonostachys rhizophaga</name>
    <dbReference type="NCBI Taxonomy" id="160324"/>
    <lineage>
        <taxon>Eukaryota</taxon>
        <taxon>Fungi</taxon>
        <taxon>Dikarya</taxon>
        <taxon>Ascomycota</taxon>
        <taxon>Pezizomycotina</taxon>
        <taxon>Sordariomycetes</taxon>
        <taxon>Hypocreomycetidae</taxon>
        <taxon>Hypocreales</taxon>
        <taxon>Bionectriaceae</taxon>
        <taxon>Clonostachys</taxon>
    </lineage>
</organism>
<evidence type="ECO:0000313" key="8">
    <source>
        <dbReference type="EMBL" id="CAH0020620.1"/>
    </source>
</evidence>
<dbReference type="PANTHER" id="PTHR11530">
    <property type="entry name" value="D-AMINO ACID OXIDASE"/>
    <property type="match status" value="1"/>
</dbReference>
<comment type="caution">
    <text evidence="8">The sequence shown here is derived from an EMBL/GenBank/DDBJ whole genome shotgun (WGS) entry which is preliminary data.</text>
</comment>
<keyword evidence="4 6" id="KW-0274">FAD</keyword>
<feature type="binding site" evidence="6">
    <location>
        <position position="299"/>
    </location>
    <ligand>
        <name>D-dopa</name>
        <dbReference type="ChEBI" id="CHEBI:149689"/>
    </ligand>
</feature>
<feature type="binding site" evidence="6">
    <location>
        <position position="272"/>
    </location>
    <ligand>
        <name>D-dopa</name>
        <dbReference type="ChEBI" id="CHEBI:149689"/>
    </ligand>
</feature>
<evidence type="ECO:0000256" key="3">
    <source>
        <dbReference type="ARBA" id="ARBA00022630"/>
    </source>
</evidence>
<dbReference type="PROSITE" id="PS00677">
    <property type="entry name" value="DAO"/>
    <property type="match status" value="1"/>
</dbReference>
<comment type="cofactor">
    <cofactor evidence="1 6">
        <name>FAD</name>
        <dbReference type="ChEBI" id="CHEBI:57692"/>
    </cofactor>
</comment>